<dbReference type="Proteomes" id="UP000184386">
    <property type="component" value="Unassembled WGS sequence"/>
</dbReference>
<dbReference type="STRING" id="1121322.SAMN02745136_02408"/>
<dbReference type="PRINTS" id="PR00455">
    <property type="entry name" value="HTHTETR"/>
</dbReference>
<dbReference type="GO" id="GO:0003677">
    <property type="term" value="F:DNA binding"/>
    <property type="evidence" value="ECO:0007669"/>
    <property type="project" value="UniProtKB-UniRule"/>
</dbReference>
<dbReference type="OrthoDB" id="9808476at2"/>
<dbReference type="PANTHER" id="PTHR43479">
    <property type="entry name" value="ACREF/ENVCD OPERON REPRESSOR-RELATED"/>
    <property type="match status" value="1"/>
</dbReference>
<dbReference type="InterPro" id="IPR001647">
    <property type="entry name" value="HTH_TetR"/>
</dbReference>
<dbReference type="InterPro" id="IPR009057">
    <property type="entry name" value="Homeodomain-like_sf"/>
</dbReference>
<dbReference type="SUPFAM" id="SSF48498">
    <property type="entry name" value="Tetracyclin repressor-like, C-terminal domain"/>
    <property type="match status" value="1"/>
</dbReference>
<evidence type="ECO:0000259" key="3">
    <source>
        <dbReference type="PROSITE" id="PS50977"/>
    </source>
</evidence>
<evidence type="ECO:0000256" key="2">
    <source>
        <dbReference type="PROSITE-ProRule" id="PRU00335"/>
    </source>
</evidence>
<evidence type="ECO:0000313" key="5">
    <source>
        <dbReference type="Proteomes" id="UP000184386"/>
    </source>
</evidence>
<protein>
    <submittedName>
        <fullName evidence="4">Transcriptional regulator, TetR family</fullName>
    </submittedName>
</protein>
<evidence type="ECO:0000256" key="1">
    <source>
        <dbReference type="ARBA" id="ARBA00023125"/>
    </source>
</evidence>
<keyword evidence="5" id="KW-1185">Reference proteome</keyword>
<reference evidence="4 5" key="1">
    <citation type="submission" date="2016-11" db="EMBL/GenBank/DDBJ databases">
        <authorList>
            <person name="Jaros S."/>
            <person name="Januszkiewicz K."/>
            <person name="Wedrychowicz H."/>
        </authorList>
    </citation>
    <scope>NUCLEOTIDE SEQUENCE [LARGE SCALE GENOMIC DNA]</scope>
    <source>
        <strain evidence="4 5">DSM 15929</strain>
    </source>
</reference>
<feature type="domain" description="HTH tetR-type" evidence="3">
    <location>
        <begin position="1"/>
        <end position="61"/>
    </location>
</feature>
<name>A0A1M6S4L8_9FIRM</name>
<organism evidence="4 5">
    <name type="scientific">Anaerocolumna jejuensis DSM 15929</name>
    <dbReference type="NCBI Taxonomy" id="1121322"/>
    <lineage>
        <taxon>Bacteria</taxon>
        <taxon>Bacillati</taxon>
        <taxon>Bacillota</taxon>
        <taxon>Clostridia</taxon>
        <taxon>Lachnospirales</taxon>
        <taxon>Lachnospiraceae</taxon>
        <taxon>Anaerocolumna</taxon>
    </lineage>
</organism>
<dbReference type="PANTHER" id="PTHR43479:SF11">
    <property type="entry name" value="ACREF_ENVCD OPERON REPRESSOR-RELATED"/>
    <property type="match status" value="1"/>
</dbReference>
<dbReference type="AlphaFoldDB" id="A0A1M6S4L8"/>
<dbReference type="Gene3D" id="1.10.357.10">
    <property type="entry name" value="Tetracycline Repressor, domain 2"/>
    <property type="match status" value="1"/>
</dbReference>
<dbReference type="Pfam" id="PF00440">
    <property type="entry name" value="TetR_N"/>
    <property type="match status" value="1"/>
</dbReference>
<sequence>MTTKERIMQESMKLFSVHGFAGVSVRSIAKEVGVENSALYKHFKNKQAIFDAIVDESQERFLQKYKELDFSRINTPKALEDLCITMFLYQTKDSWVTMFRRMLVMEMFKNPQMAEVYKHIFIDMPIQFQTKLFQSLIDQGKLRKGNAEVMSMELYSPFFLYHLVEEETQKLEPLLRQHVENFIHNYMEK</sequence>
<proteinExistence type="predicted"/>
<evidence type="ECO:0000313" key="4">
    <source>
        <dbReference type="EMBL" id="SHK39774.1"/>
    </source>
</evidence>
<dbReference type="InterPro" id="IPR036271">
    <property type="entry name" value="Tet_transcr_reg_TetR-rel_C_sf"/>
</dbReference>
<dbReference type="PROSITE" id="PS50977">
    <property type="entry name" value="HTH_TETR_2"/>
    <property type="match status" value="1"/>
</dbReference>
<dbReference type="InterPro" id="IPR050624">
    <property type="entry name" value="HTH-type_Tx_Regulator"/>
</dbReference>
<dbReference type="EMBL" id="FRAC01000011">
    <property type="protein sequence ID" value="SHK39774.1"/>
    <property type="molecule type" value="Genomic_DNA"/>
</dbReference>
<feature type="DNA-binding region" description="H-T-H motif" evidence="2">
    <location>
        <begin position="24"/>
        <end position="43"/>
    </location>
</feature>
<gene>
    <name evidence="4" type="ORF">SAMN02745136_02408</name>
</gene>
<keyword evidence="1 2" id="KW-0238">DNA-binding</keyword>
<dbReference type="RefSeq" id="WP_139241168.1">
    <property type="nucleotide sequence ID" value="NZ_FRAC01000011.1"/>
</dbReference>
<dbReference type="SUPFAM" id="SSF46689">
    <property type="entry name" value="Homeodomain-like"/>
    <property type="match status" value="1"/>
</dbReference>
<accession>A0A1M6S4L8</accession>